<gene>
    <name evidence="3" type="ORF">SM611_31335</name>
</gene>
<feature type="transmembrane region" description="Helical" evidence="2">
    <location>
        <begin position="6"/>
        <end position="29"/>
    </location>
</feature>
<feature type="compositionally biased region" description="Basic and acidic residues" evidence="1">
    <location>
        <begin position="367"/>
        <end position="377"/>
    </location>
</feature>
<keyword evidence="2" id="KW-1133">Transmembrane helix</keyword>
<name>A0ABV4QND7_9ACTN</name>
<feature type="transmembrane region" description="Helical" evidence="2">
    <location>
        <begin position="78"/>
        <end position="96"/>
    </location>
</feature>
<evidence type="ECO:0000313" key="4">
    <source>
        <dbReference type="Proteomes" id="UP001569963"/>
    </source>
</evidence>
<comment type="caution">
    <text evidence="3">The sequence shown here is derived from an EMBL/GenBank/DDBJ whole genome shotgun (WGS) entry which is preliminary data.</text>
</comment>
<keyword evidence="4" id="KW-1185">Reference proteome</keyword>
<keyword evidence="2" id="KW-0812">Transmembrane</keyword>
<feature type="transmembrane region" description="Helical" evidence="2">
    <location>
        <begin position="207"/>
        <end position="226"/>
    </location>
</feature>
<feature type="transmembrane region" description="Helical" evidence="2">
    <location>
        <begin position="262"/>
        <end position="282"/>
    </location>
</feature>
<evidence type="ECO:0000313" key="3">
    <source>
        <dbReference type="EMBL" id="MFA1543444.1"/>
    </source>
</evidence>
<evidence type="ECO:0008006" key="5">
    <source>
        <dbReference type="Google" id="ProtNLM"/>
    </source>
</evidence>
<dbReference type="EMBL" id="JAXCEI010000019">
    <property type="protein sequence ID" value="MFA1543444.1"/>
    <property type="molecule type" value="Genomic_DNA"/>
</dbReference>
<organism evidence="3 4">
    <name type="scientific">Actinomadura monticuli</name>
    <dbReference type="NCBI Taxonomy" id="3097367"/>
    <lineage>
        <taxon>Bacteria</taxon>
        <taxon>Bacillati</taxon>
        <taxon>Actinomycetota</taxon>
        <taxon>Actinomycetes</taxon>
        <taxon>Streptosporangiales</taxon>
        <taxon>Thermomonosporaceae</taxon>
        <taxon>Actinomadura</taxon>
    </lineage>
</organism>
<sequence>MELGHWATIVAFLSTGACFVGMAFLKTATNQMPPLNGARPFALAIAMLSSRTWAIGFTIIGAGFGLQFIALTALPLSAVQPALLAGLVLLPFIAGIGLRERLGRRETFCMVLGVVAIVLYARAAGSARTFDQTPAEPLLLAAIGPSLALPAVLFLISDLRPKGAHERPLSGITYGISAGMLIGAGEVVLTGMAMVKAPLDELVVSPGPYLFGAATALAAGQIQIAFQRCRLLIVGFLVIMTANPQMLLVSTALYGHGWQPRVEPLACLAGGLLLNLAAIWFLPRHERTRPTRPSRRASGEWSATSALRPDPNPQFPMQPSGRGAVGSERLAAAPGEHGPFGMKPPSLRDRIARERIGREAPQPLGTDARDPRGPGRP</sequence>
<feature type="transmembrane region" description="Helical" evidence="2">
    <location>
        <begin position="233"/>
        <end position="256"/>
    </location>
</feature>
<accession>A0ABV4QND7</accession>
<evidence type="ECO:0000256" key="1">
    <source>
        <dbReference type="SAM" id="MobiDB-lite"/>
    </source>
</evidence>
<evidence type="ECO:0000256" key="2">
    <source>
        <dbReference type="SAM" id="Phobius"/>
    </source>
</evidence>
<dbReference type="RefSeq" id="WP_371953946.1">
    <property type="nucleotide sequence ID" value="NZ_JAXCEI010000019.1"/>
</dbReference>
<reference evidence="3 4" key="1">
    <citation type="submission" date="2023-11" db="EMBL/GenBank/DDBJ databases">
        <title>Actinomadura monticuli sp. nov., isolated from volcanic ash.</title>
        <authorList>
            <person name="Lee S.D."/>
            <person name="Yang H."/>
            <person name="Kim I.S."/>
        </authorList>
    </citation>
    <scope>NUCLEOTIDE SEQUENCE [LARGE SCALE GENOMIC DNA]</scope>
    <source>
        <strain evidence="3 4">DLS-62</strain>
    </source>
</reference>
<dbReference type="SUPFAM" id="SSF103481">
    <property type="entry name" value="Multidrug resistance efflux transporter EmrE"/>
    <property type="match status" value="1"/>
</dbReference>
<dbReference type="Proteomes" id="UP001569963">
    <property type="component" value="Unassembled WGS sequence"/>
</dbReference>
<dbReference type="InterPro" id="IPR037185">
    <property type="entry name" value="EmrE-like"/>
</dbReference>
<feature type="transmembrane region" description="Helical" evidence="2">
    <location>
        <begin position="137"/>
        <end position="159"/>
    </location>
</feature>
<feature type="transmembrane region" description="Helical" evidence="2">
    <location>
        <begin position="108"/>
        <end position="125"/>
    </location>
</feature>
<feature type="compositionally biased region" description="Basic and acidic residues" evidence="1">
    <location>
        <begin position="346"/>
        <end position="358"/>
    </location>
</feature>
<feature type="region of interest" description="Disordered" evidence="1">
    <location>
        <begin position="288"/>
        <end position="377"/>
    </location>
</feature>
<feature type="transmembrane region" description="Helical" evidence="2">
    <location>
        <begin position="41"/>
        <end position="66"/>
    </location>
</feature>
<proteinExistence type="predicted"/>
<feature type="transmembrane region" description="Helical" evidence="2">
    <location>
        <begin position="171"/>
        <end position="195"/>
    </location>
</feature>
<protein>
    <recommendedName>
        <fullName evidence="5">DMT family transporter</fullName>
    </recommendedName>
</protein>
<keyword evidence="2" id="KW-0472">Membrane</keyword>